<dbReference type="GO" id="GO:0003985">
    <property type="term" value="F:acetyl-CoA C-acetyltransferase activity"/>
    <property type="evidence" value="ECO:0007669"/>
    <property type="project" value="UniProtKB-EC"/>
</dbReference>
<evidence type="ECO:0000256" key="6">
    <source>
        <dbReference type="PIRSR" id="PIRSR000429-1"/>
    </source>
</evidence>
<sequence>MRFERCHIPVGAAWSSPFARWQGPLAPFSSLDVAVAVTARAMRERAIEPGDLSCFVLGMTIPQMGSFYAAPTVASRIGAPHLGGPTIAQACATSVAALCAAAATVESDGGLALTVLTDRTSNGPHVVYPGVGGAGGRVDREDLPLDSFAADPLTGEAMIATAEAVAAEGGFPREALDEVAALRYEQYGRALADDRAFQRRYMVAVELEDARGRPAVSVDADVGVRATTHDDLRALRPSRPGGVVTGGTQTHPADGTAGLLVTTAERAKELGRDGAVARLVSSGTARTEPARMPKAPAPAARAALDAAGLGPGDLDLVTTHNPFAVNDLWLERELGIAQERINPFGSSLVYGHPQAPTGARAIVELIEALALRGGGTGLFTGCAAGDTGAAVVVRVDG</sequence>
<dbReference type="PIRSF" id="PIRSF000429">
    <property type="entry name" value="Ac-CoA_Ac_transf"/>
    <property type="match status" value="1"/>
</dbReference>
<dbReference type="CDD" id="cd00751">
    <property type="entry name" value="thiolase"/>
    <property type="match status" value="1"/>
</dbReference>
<dbReference type="Pfam" id="PF00108">
    <property type="entry name" value="Thiolase_N"/>
    <property type="match status" value="1"/>
</dbReference>
<evidence type="ECO:0000259" key="9">
    <source>
        <dbReference type="Pfam" id="PF00108"/>
    </source>
</evidence>
<dbReference type="RefSeq" id="WP_259315699.1">
    <property type="nucleotide sequence ID" value="NZ_CP087164.1"/>
</dbReference>
<evidence type="ECO:0000313" key="12">
    <source>
        <dbReference type="Proteomes" id="UP001162834"/>
    </source>
</evidence>
<gene>
    <name evidence="11" type="primary">thlA</name>
    <name evidence="11" type="ORF">DSM104329_02416</name>
</gene>
<dbReference type="Gene3D" id="3.40.47.10">
    <property type="match status" value="2"/>
</dbReference>
<feature type="domain" description="Thiolase N-terminal" evidence="9">
    <location>
        <begin position="13"/>
        <end position="264"/>
    </location>
</feature>
<name>A0A9E6XX46_9ACTN</name>
<evidence type="ECO:0000256" key="8">
    <source>
        <dbReference type="SAM" id="MobiDB-lite"/>
    </source>
</evidence>
<dbReference type="PANTHER" id="PTHR18919">
    <property type="entry name" value="ACETYL-COA C-ACYLTRANSFERASE"/>
    <property type="match status" value="1"/>
</dbReference>
<evidence type="ECO:0000259" key="10">
    <source>
        <dbReference type="Pfam" id="PF02803"/>
    </source>
</evidence>
<dbReference type="PANTHER" id="PTHR18919:SF107">
    <property type="entry name" value="ACETYL-COA ACETYLTRANSFERASE, CYTOSOLIC"/>
    <property type="match status" value="1"/>
</dbReference>
<keyword evidence="4 7" id="KW-0012">Acyltransferase</keyword>
<dbReference type="EC" id="2.3.1.9" evidence="2"/>
<evidence type="ECO:0000256" key="3">
    <source>
        <dbReference type="ARBA" id="ARBA00022679"/>
    </source>
</evidence>
<proteinExistence type="inferred from homology"/>
<evidence type="ECO:0000256" key="2">
    <source>
        <dbReference type="ARBA" id="ARBA00012705"/>
    </source>
</evidence>
<evidence type="ECO:0000256" key="1">
    <source>
        <dbReference type="ARBA" id="ARBA00010982"/>
    </source>
</evidence>
<protein>
    <recommendedName>
        <fullName evidence="5">Probable acetyl-CoA acetyltransferase</fullName>
        <ecNumber evidence="2">2.3.1.9</ecNumber>
    </recommendedName>
</protein>
<keyword evidence="3 7" id="KW-0808">Transferase</keyword>
<feature type="active site" description="Proton acceptor" evidence="6">
    <location>
        <position position="382"/>
    </location>
</feature>
<feature type="active site" description="Proton acceptor" evidence="6">
    <location>
        <position position="352"/>
    </location>
</feature>
<dbReference type="KEGG" id="sbae:DSM104329_02416"/>
<feature type="active site" description="Acyl-thioester intermediate" evidence="6">
    <location>
        <position position="91"/>
    </location>
</feature>
<dbReference type="Proteomes" id="UP001162834">
    <property type="component" value="Chromosome"/>
</dbReference>
<dbReference type="InterPro" id="IPR002155">
    <property type="entry name" value="Thiolase"/>
</dbReference>
<evidence type="ECO:0000256" key="5">
    <source>
        <dbReference type="ARBA" id="ARBA00040529"/>
    </source>
</evidence>
<reference evidence="11" key="1">
    <citation type="journal article" date="2022" name="Int. J. Syst. Evol. Microbiol.">
        <title>Pseudomonas aegrilactucae sp. nov. and Pseudomonas morbosilactucae sp. nov., pathogens causing bacterial rot of lettuce in Japan.</title>
        <authorList>
            <person name="Sawada H."/>
            <person name="Fujikawa T."/>
            <person name="Satou M."/>
        </authorList>
    </citation>
    <scope>NUCLEOTIDE SEQUENCE</scope>
    <source>
        <strain evidence="11">0166_1</strain>
    </source>
</reference>
<evidence type="ECO:0000313" key="11">
    <source>
        <dbReference type="EMBL" id="UGS36019.1"/>
    </source>
</evidence>
<dbReference type="SUPFAM" id="SSF53901">
    <property type="entry name" value="Thiolase-like"/>
    <property type="match status" value="1"/>
</dbReference>
<organism evidence="11 12">
    <name type="scientific">Capillimicrobium parvum</name>
    <dbReference type="NCBI Taxonomy" id="2884022"/>
    <lineage>
        <taxon>Bacteria</taxon>
        <taxon>Bacillati</taxon>
        <taxon>Actinomycetota</taxon>
        <taxon>Thermoleophilia</taxon>
        <taxon>Solirubrobacterales</taxon>
        <taxon>Capillimicrobiaceae</taxon>
        <taxon>Capillimicrobium</taxon>
    </lineage>
</organism>
<dbReference type="InterPro" id="IPR020616">
    <property type="entry name" value="Thiolase_N"/>
</dbReference>
<dbReference type="Pfam" id="PF02803">
    <property type="entry name" value="Thiolase_C"/>
    <property type="match status" value="1"/>
</dbReference>
<dbReference type="InterPro" id="IPR020617">
    <property type="entry name" value="Thiolase_C"/>
</dbReference>
<feature type="domain" description="Thiolase C-terminal" evidence="10">
    <location>
        <begin position="276"/>
        <end position="394"/>
    </location>
</feature>
<dbReference type="InterPro" id="IPR016039">
    <property type="entry name" value="Thiolase-like"/>
</dbReference>
<dbReference type="AlphaFoldDB" id="A0A9E6XX46"/>
<accession>A0A9E6XX46</accession>
<feature type="region of interest" description="Disordered" evidence="8">
    <location>
        <begin position="233"/>
        <end position="255"/>
    </location>
</feature>
<dbReference type="EMBL" id="CP087164">
    <property type="protein sequence ID" value="UGS36019.1"/>
    <property type="molecule type" value="Genomic_DNA"/>
</dbReference>
<comment type="similarity">
    <text evidence="1 7">Belongs to the thiolase-like superfamily. Thiolase family.</text>
</comment>
<keyword evidence="12" id="KW-1185">Reference proteome</keyword>
<evidence type="ECO:0000256" key="4">
    <source>
        <dbReference type="ARBA" id="ARBA00023315"/>
    </source>
</evidence>
<evidence type="ECO:0000256" key="7">
    <source>
        <dbReference type="RuleBase" id="RU003557"/>
    </source>
</evidence>